<keyword evidence="2" id="KW-1185">Reference proteome</keyword>
<dbReference type="Proteomes" id="UP000798662">
    <property type="component" value="Chromosome 2"/>
</dbReference>
<dbReference type="EMBL" id="CM020619">
    <property type="protein sequence ID" value="KAK1865523.1"/>
    <property type="molecule type" value="Genomic_DNA"/>
</dbReference>
<accession>A0ACC3C618</accession>
<evidence type="ECO:0000313" key="1">
    <source>
        <dbReference type="EMBL" id="KAK1865523.1"/>
    </source>
</evidence>
<reference evidence="1" key="1">
    <citation type="submission" date="2019-11" db="EMBL/GenBank/DDBJ databases">
        <title>Nori genome reveals adaptations in red seaweeds to the harsh intertidal environment.</title>
        <authorList>
            <person name="Wang D."/>
            <person name="Mao Y."/>
        </authorList>
    </citation>
    <scope>NUCLEOTIDE SEQUENCE</scope>
    <source>
        <tissue evidence="1">Gametophyte</tissue>
    </source>
</reference>
<gene>
    <name evidence="1" type="ORF">I4F81_008053</name>
</gene>
<evidence type="ECO:0000313" key="2">
    <source>
        <dbReference type="Proteomes" id="UP000798662"/>
    </source>
</evidence>
<protein>
    <submittedName>
        <fullName evidence="1">Uncharacterized protein</fullName>
    </submittedName>
</protein>
<sequence length="257" mass="27172">MAATLHETAATSPDREARRRARRRARRGRGEGADADGEEGARAAAGPSPGRPASAAAAAGGGGDADAGAAEDPTPRVRVVNSAIDGRFTGVVLEWQPDDCPHNITRLSYMVYKQLVFETPGGLSATCVDTQPELPQGRLVEAFKDTGAVVVNGSIETIEALPKAQIVVSWCGFQEWGVRGSWDFLGAIKQHGVDRVALNNHGLANNAERPEGIQAINVRKAPYHLGPPARVVKGVTLDAKSDVSVVLYDTSNMRDGM</sequence>
<name>A0ACC3C618_PYRYE</name>
<organism evidence="1 2">
    <name type="scientific">Pyropia yezoensis</name>
    <name type="common">Susabi-nori</name>
    <name type="synonym">Porphyra yezoensis</name>
    <dbReference type="NCBI Taxonomy" id="2788"/>
    <lineage>
        <taxon>Eukaryota</taxon>
        <taxon>Rhodophyta</taxon>
        <taxon>Bangiophyceae</taxon>
        <taxon>Bangiales</taxon>
        <taxon>Bangiaceae</taxon>
        <taxon>Pyropia</taxon>
    </lineage>
</organism>
<comment type="caution">
    <text evidence="1">The sequence shown here is derived from an EMBL/GenBank/DDBJ whole genome shotgun (WGS) entry which is preliminary data.</text>
</comment>
<proteinExistence type="predicted"/>